<keyword evidence="8" id="KW-0449">Lipoprotein</keyword>
<keyword evidence="12" id="KW-1185">Reference proteome</keyword>
<keyword evidence="7" id="KW-0325">Glycoprotein</keyword>
<keyword evidence="3" id="KW-1003">Cell membrane</keyword>
<reference evidence="11 12" key="1">
    <citation type="submission" date="2023-12" db="EMBL/GenBank/DDBJ databases">
        <title>A high-quality genome assembly for Dillenia turbinata (Dilleniales).</title>
        <authorList>
            <person name="Chanderbali A."/>
        </authorList>
    </citation>
    <scope>NUCLEOTIDE SEQUENCE [LARGE SCALE GENOMIC DNA]</scope>
    <source>
        <strain evidence="11">LSX21</strain>
        <tissue evidence="11">Leaf</tissue>
    </source>
</reference>
<sequence>MGNGEMWVLVAIIGLVTIGVTEGQTEPSCANDLEPCLAYLNSTSPPASCCDPLKKTVETQRACLCSLYENPSLLKALGVNLTQALELPKYCGVSDNVSACNSSALSPTSTPPPPPPPTAGNAARNLAWMGLSGLLLFCASLMNF</sequence>
<evidence type="ECO:0000256" key="5">
    <source>
        <dbReference type="ARBA" id="ARBA00022729"/>
    </source>
</evidence>
<dbReference type="GO" id="GO:0005886">
    <property type="term" value="C:plasma membrane"/>
    <property type="evidence" value="ECO:0007669"/>
    <property type="project" value="UniProtKB-SubCell"/>
</dbReference>
<dbReference type="SUPFAM" id="SSF47699">
    <property type="entry name" value="Bifunctional inhibitor/lipid-transfer protein/seed storage 2S albumin"/>
    <property type="match status" value="1"/>
</dbReference>
<evidence type="ECO:0000256" key="7">
    <source>
        <dbReference type="ARBA" id="ARBA00023180"/>
    </source>
</evidence>
<dbReference type="GO" id="GO:0008289">
    <property type="term" value="F:lipid binding"/>
    <property type="evidence" value="ECO:0007669"/>
    <property type="project" value="InterPro"/>
</dbReference>
<keyword evidence="4" id="KW-0472">Membrane</keyword>
<evidence type="ECO:0000256" key="1">
    <source>
        <dbReference type="ARBA" id="ARBA00004609"/>
    </source>
</evidence>
<keyword evidence="6" id="KW-1015">Disulfide bond</keyword>
<evidence type="ECO:0000256" key="6">
    <source>
        <dbReference type="ARBA" id="ARBA00023157"/>
    </source>
</evidence>
<comment type="subcellular location">
    <subcellularLocation>
        <location evidence="1">Cell membrane</location>
        <topology evidence="1">Lipid-anchor</topology>
        <topology evidence="1">GPI-anchor</topology>
    </subcellularLocation>
</comment>
<dbReference type="InterPro" id="IPR043325">
    <property type="entry name" value="LTSS"/>
</dbReference>
<keyword evidence="4" id="KW-0336">GPI-anchor</keyword>
<dbReference type="GO" id="GO:0006869">
    <property type="term" value="P:lipid transport"/>
    <property type="evidence" value="ECO:0007669"/>
    <property type="project" value="InterPro"/>
</dbReference>
<dbReference type="PRINTS" id="PR00382">
    <property type="entry name" value="LIPIDTRNSFER"/>
</dbReference>
<dbReference type="GO" id="GO:0098552">
    <property type="term" value="C:side of membrane"/>
    <property type="evidence" value="ECO:0007669"/>
    <property type="project" value="UniProtKB-KW"/>
</dbReference>
<dbReference type="InterPro" id="IPR036312">
    <property type="entry name" value="Bifun_inhib/LTP/seed_sf"/>
</dbReference>
<feature type="domain" description="Bifunctional inhibitor/plant lipid transfer protein/seed storage helical" evidence="10">
    <location>
        <begin position="21"/>
        <end position="100"/>
    </location>
</feature>
<dbReference type="AlphaFoldDB" id="A0AAN8VW43"/>
<proteinExistence type="inferred from homology"/>
<dbReference type="EMBL" id="JBAMMX010000008">
    <property type="protein sequence ID" value="KAK6935233.1"/>
    <property type="molecule type" value="Genomic_DNA"/>
</dbReference>
<feature type="chain" id="PRO_5043016192" evidence="9">
    <location>
        <begin position="24"/>
        <end position="144"/>
    </location>
</feature>
<dbReference type="InterPro" id="IPR000528">
    <property type="entry name" value="Plant_nsLTP"/>
</dbReference>
<dbReference type="Proteomes" id="UP001370490">
    <property type="component" value="Unassembled WGS sequence"/>
</dbReference>
<evidence type="ECO:0000256" key="9">
    <source>
        <dbReference type="SAM" id="SignalP"/>
    </source>
</evidence>
<accession>A0AAN8VW43</accession>
<evidence type="ECO:0000256" key="4">
    <source>
        <dbReference type="ARBA" id="ARBA00022622"/>
    </source>
</evidence>
<name>A0AAN8VW43_9MAGN</name>
<comment type="similarity">
    <text evidence="2">Belongs to the plant LTP family.</text>
</comment>
<evidence type="ECO:0000259" key="10">
    <source>
        <dbReference type="Pfam" id="PF14368"/>
    </source>
</evidence>
<evidence type="ECO:0000313" key="11">
    <source>
        <dbReference type="EMBL" id="KAK6935233.1"/>
    </source>
</evidence>
<dbReference type="Gene3D" id="1.10.110.10">
    <property type="entry name" value="Plant lipid-transfer and hydrophobic proteins"/>
    <property type="match status" value="1"/>
</dbReference>
<evidence type="ECO:0000256" key="3">
    <source>
        <dbReference type="ARBA" id="ARBA00022475"/>
    </source>
</evidence>
<protein>
    <submittedName>
        <fullName evidence="11">Bifunctional inhibitor/plant lipid transfer protein/seed storage helical domain</fullName>
    </submittedName>
</protein>
<evidence type="ECO:0000256" key="8">
    <source>
        <dbReference type="ARBA" id="ARBA00023288"/>
    </source>
</evidence>
<dbReference type="CDD" id="cd00010">
    <property type="entry name" value="AAI_LTSS"/>
    <property type="match status" value="1"/>
</dbReference>
<comment type="caution">
    <text evidence="11">The sequence shown here is derived from an EMBL/GenBank/DDBJ whole genome shotgun (WGS) entry which is preliminary data.</text>
</comment>
<dbReference type="InterPro" id="IPR016140">
    <property type="entry name" value="Bifunc_inhib/LTP/seed_store"/>
</dbReference>
<gene>
    <name evidence="11" type="ORF">RJ641_035388</name>
</gene>
<keyword evidence="5 9" id="KW-0732">Signal</keyword>
<evidence type="ECO:0000256" key="2">
    <source>
        <dbReference type="ARBA" id="ARBA00009748"/>
    </source>
</evidence>
<dbReference type="Pfam" id="PF14368">
    <property type="entry name" value="LTP_2"/>
    <property type="match status" value="1"/>
</dbReference>
<feature type="signal peptide" evidence="9">
    <location>
        <begin position="1"/>
        <end position="23"/>
    </location>
</feature>
<dbReference type="PANTHER" id="PTHR33044">
    <property type="entry name" value="BIFUNCTIONAL INHIBITOR/LIPID-TRANSFER PROTEIN/SEED STORAGE 2S ALBUMIN SUPERFAMILY PROTEIN-RELATED"/>
    <property type="match status" value="1"/>
</dbReference>
<organism evidence="11 12">
    <name type="scientific">Dillenia turbinata</name>
    <dbReference type="NCBI Taxonomy" id="194707"/>
    <lineage>
        <taxon>Eukaryota</taxon>
        <taxon>Viridiplantae</taxon>
        <taxon>Streptophyta</taxon>
        <taxon>Embryophyta</taxon>
        <taxon>Tracheophyta</taxon>
        <taxon>Spermatophyta</taxon>
        <taxon>Magnoliopsida</taxon>
        <taxon>eudicotyledons</taxon>
        <taxon>Gunneridae</taxon>
        <taxon>Pentapetalae</taxon>
        <taxon>Dilleniales</taxon>
        <taxon>Dilleniaceae</taxon>
        <taxon>Dillenia</taxon>
    </lineage>
</organism>
<evidence type="ECO:0000313" key="12">
    <source>
        <dbReference type="Proteomes" id="UP001370490"/>
    </source>
</evidence>